<feature type="compositionally biased region" description="Low complexity" evidence="1">
    <location>
        <begin position="57"/>
        <end position="77"/>
    </location>
</feature>
<accession>A0ABX9QME3</accession>
<organism evidence="2 3">
    <name type="scientific">Corallococcus praedator</name>
    <dbReference type="NCBI Taxonomy" id="2316724"/>
    <lineage>
        <taxon>Bacteria</taxon>
        <taxon>Pseudomonadati</taxon>
        <taxon>Myxococcota</taxon>
        <taxon>Myxococcia</taxon>
        <taxon>Myxococcales</taxon>
        <taxon>Cystobacterineae</taxon>
        <taxon>Myxococcaceae</taxon>
        <taxon>Corallococcus</taxon>
    </lineage>
</organism>
<comment type="caution">
    <text evidence="2">The sequence shown here is derived from an EMBL/GenBank/DDBJ whole genome shotgun (WGS) entry which is preliminary data.</text>
</comment>
<protein>
    <submittedName>
        <fullName evidence="2">Uncharacterized protein</fullName>
    </submittedName>
</protein>
<reference evidence="2 3" key="1">
    <citation type="submission" date="2018-09" db="EMBL/GenBank/DDBJ databases">
        <authorList>
            <person name="Livingstone P.G."/>
            <person name="Whitworth D.E."/>
        </authorList>
    </citation>
    <scope>NUCLEOTIDE SEQUENCE [LARGE SCALE GENOMIC DNA]</scope>
    <source>
        <strain evidence="2 3">CA031B</strain>
    </source>
</reference>
<feature type="region of interest" description="Disordered" evidence="1">
    <location>
        <begin position="1"/>
        <end position="96"/>
    </location>
</feature>
<dbReference type="EMBL" id="RAWI01000066">
    <property type="protein sequence ID" value="RKI11054.1"/>
    <property type="molecule type" value="Genomic_DNA"/>
</dbReference>
<dbReference type="Proteomes" id="UP000278907">
    <property type="component" value="Unassembled WGS sequence"/>
</dbReference>
<gene>
    <name evidence="2" type="ORF">D7Y13_11580</name>
</gene>
<name>A0ABX9QME3_9BACT</name>
<evidence type="ECO:0000313" key="2">
    <source>
        <dbReference type="EMBL" id="RKI11054.1"/>
    </source>
</evidence>
<proteinExistence type="predicted"/>
<evidence type="ECO:0000313" key="3">
    <source>
        <dbReference type="Proteomes" id="UP000278907"/>
    </source>
</evidence>
<keyword evidence="3" id="KW-1185">Reference proteome</keyword>
<sequence>MRELRTAPETLAQRGSFPQAGEEEVRVAPQAAAPKEPMRQRTPRVGWAEPMTREPRPGVSPRRAAAPAGVSSAPARALHAGCRPVGPRSCSAPVRP</sequence>
<evidence type="ECO:0000256" key="1">
    <source>
        <dbReference type="SAM" id="MobiDB-lite"/>
    </source>
</evidence>